<keyword evidence="1" id="KW-0472">Membrane</keyword>
<organism evidence="2 3">
    <name type="scientific">Lentzea albidocapillata subsp. violacea</name>
    <dbReference type="NCBI Taxonomy" id="128104"/>
    <lineage>
        <taxon>Bacteria</taxon>
        <taxon>Bacillati</taxon>
        <taxon>Actinomycetota</taxon>
        <taxon>Actinomycetes</taxon>
        <taxon>Pseudonocardiales</taxon>
        <taxon>Pseudonocardiaceae</taxon>
        <taxon>Lentzea</taxon>
    </lineage>
</organism>
<dbReference type="Proteomes" id="UP000199682">
    <property type="component" value="Unassembled WGS sequence"/>
</dbReference>
<protein>
    <recommendedName>
        <fullName evidence="4">DUF4760 domain-containing protein</fullName>
    </recommendedName>
</protein>
<dbReference type="AlphaFoldDB" id="A0A1G9WNV5"/>
<keyword evidence="1" id="KW-0812">Transmembrane</keyword>
<dbReference type="EMBL" id="FNET01000028">
    <property type="protein sequence ID" value="SDM85881.1"/>
    <property type="molecule type" value="Genomic_DNA"/>
</dbReference>
<sequence>MSNPWTLLAGAAATVIAALLTLIGVHYGQWLQTRRELATRREQQRHENFHRFADHKRELYAETLAHLDEWHRELKIAFVHVEVWKNDPAIEKLEPWVDWVVAPSIPIQHRQHTYLILARLRLVSLEIWESTRDCVEKLDRFTNKIVKDREFSPIEQFAEIPDALDNLASEMCNDLSKIT</sequence>
<evidence type="ECO:0000313" key="2">
    <source>
        <dbReference type="EMBL" id="SDM85881.1"/>
    </source>
</evidence>
<evidence type="ECO:0008006" key="4">
    <source>
        <dbReference type="Google" id="ProtNLM"/>
    </source>
</evidence>
<reference evidence="3" key="1">
    <citation type="submission" date="2016-10" db="EMBL/GenBank/DDBJ databases">
        <authorList>
            <person name="Varghese N."/>
            <person name="Submissions S."/>
        </authorList>
    </citation>
    <scope>NUCLEOTIDE SEQUENCE [LARGE SCALE GENOMIC DNA]</scope>
    <source>
        <strain evidence="3">DSM 44796</strain>
    </source>
</reference>
<gene>
    <name evidence="2" type="ORF">SAMN04488074_12821</name>
</gene>
<name>A0A1G9WNV5_9PSEU</name>
<feature type="transmembrane region" description="Helical" evidence="1">
    <location>
        <begin position="6"/>
        <end position="25"/>
    </location>
</feature>
<evidence type="ECO:0000256" key="1">
    <source>
        <dbReference type="SAM" id="Phobius"/>
    </source>
</evidence>
<proteinExistence type="predicted"/>
<keyword evidence="1" id="KW-1133">Transmembrane helix</keyword>
<accession>A0A1G9WNV5</accession>
<dbReference type="RefSeq" id="WP_218131077.1">
    <property type="nucleotide sequence ID" value="NZ_FNET01000028.1"/>
</dbReference>
<evidence type="ECO:0000313" key="3">
    <source>
        <dbReference type="Proteomes" id="UP000199682"/>
    </source>
</evidence>